<dbReference type="Gene3D" id="3.90.1150.10">
    <property type="entry name" value="Aspartate Aminotransferase, domain 1"/>
    <property type="match status" value="1"/>
</dbReference>
<dbReference type="SUPFAM" id="SSF53383">
    <property type="entry name" value="PLP-dependent transferases"/>
    <property type="match status" value="1"/>
</dbReference>
<proteinExistence type="inferred from homology"/>
<accession>A0A3E3EEQ2</accession>
<dbReference type="Proteomes" id="UP000261032">
    <property type="component" value="Unassembled WGS sequence"/>
</dbReference>
<evidence type="ECO:0000256" key="3">
    <source>
        <dbReference type="ARBA" id="ARBA00022898"/>
    </source>
</evidence>
<sequence>MYSFTNDYSEGAHPKIMKALIETNDEQCAGYGLDKYCLEATRLLKRQLQNDNVDIHYLVGGTQTNAVFISSVLRPYQAVIAADSGHINVHETGAIEATGHKVLTRPHQDGKLTVAMIESIIEEHSDEHMVQPKMVYISQSTEYGSVYSLDELKDIATLCKKKELYLFVDGARLGSSLALPDTPTFKDLADYSDAFYIGGTKMGALFGECLVIVNNSLKADFRYNMKQKGAMMAKGRLLGIQFKELFSNDLYLEIGKYENKMADILRAGLKDFEMMVPSQTNQVFPIMDDELIAKLQQDFSFNIMDRIDDHRHCIRLVTSWATPKEAVNSFVSKLSELLHNNL</sequence>
<keyword evidence="5" id="KW-0808">Transferase</keyword>
<dbReference type="PANTHER" id="PTHR48097">
    <property type="entry name" value="L-THREONINE ALDOLASE-RELATED"/>
    <property type="match status" value="1"/>
</dbReference>
<organism evidence="5 6">
    <name type="scientific">Thomasclavelia ramosa</name>
    <dbReference type="NCBI Taxonomy" id="1547"/>
    <lineage>
        <taxon>Bacteria</taxon>
        <taxon>Bacillati</taxon>
        <taxon>Bacillota</taxon>
        <taxon>Erysipelotrichia</taxon>
        <taxon>Erysipelotrichales</taxon>
        <taxon>Coprobacillaceae</taxon>
        <taxon>Thomasclavelia</taxon>
    </lineage>
</organism>
<reference evidence="5 6" key="1">
    <citation type="submission" date="2018-08" db="EMBL/GenBank/DDBJ databases">
        <title>A genome reference for cultivated species of the human gut microbiota.</title>
        <authorList>
            <person name="Zou Y."/>
            <person name="Xue W."/>
            <person name="Luo G."/>
        </authorList>
    </citation>
    <scope>NUCLEOTIDE SEQUENCE [LARGE SCALE GENOMIC DNA]</scope>
    <source>
        <strain evidence="5 6">OM06-4</strain>
    </source>
</reference>
<keyword evidence="5" id="KW-0032">Aminotransferase</keyword>
<dbReference type="Gene3D" id="3.40.640.10">
    <property type="entry name" value="Type I PLP-dependent aspartate aminotransferase-like (Major domain)"/>
    <property type="match status" value="1"/>
</dbReference>
<dbReference type="InterPro" id="IPR015422">
    <property type="entry name" value="PyrdxlP-dep_Trfase_small"/>
</dbReference>
<dbReference type="GO" id="GO:0006520">
    <property type="term" value="P:amino acid metabolic process"/>
    <property type="evidence" value="ECO:0007669"/>
    <property type="project" value="InterPro"/>
</dbReference>
<keyword evidence="3" id="KW-0663">Pyridoxal phosphate</keyword>
<evidence type="ECO:0000256" key="1">
    <source>
        <dbReference type="ARBA" id="ARBA00001933"/>
    </source>
</evidence>
<dbReference type="AlphaFoldDB" id="A0A3E3EEQ2"/>
<dbReference type="InterPro" id="IPR015424">
    <property type="entry name" value="PyrdxlP-dep_Trfase"/>
</dbReference>
<dbReference type="EMBL" id="QUSL01000006">
    <property type="protein sequence ID" value="RGD86380.1"/>
    <property type="molecule type" value="Genomic_DNA"/>
</dbReference>
<evidence type="ECO:0000256" key="2">
    <source>
        <dbReference type="ARBA" id="ARBA00006966"/>
    </source>
</evidence>
<dbReference type="RefSeq" id="WP_117580950.1">
    <property type="nucleotide sequence ID" value="NZ_QUSL01000006.1"/>
</dbReference>
<dbReference type="InterPro" id="IPR015421">
    <property type="entry name" value="PyrdxlP-dep_Trfase_major"/>
</dbReference>
<protein>
    <submittedName>
        <fullName evidence="5">Aminotransferase class I/II-fold pyridoxal phosphate-dependent enzyme</fullName>
    </submittedName>
</protein>
<comment type="caution">
    <text evidence="5">The sequence shown here is derived from an EMBL/GenBank/DDBJ whole genome shotgun (WGS) entry which is preliminary data.</text>
</comment>
<evidence type="ECO:0000313" key="5">
    <source>
        <dbReference type="EMBL" id="RGD86380.1"/>
    </source>
</evidence>
<gene>
    <name evidence="5" type="ORF">DXB93_05855</name>
</gene>
<comment type="similarity">
    <text evidence="2">Belongs to the threonine aldolase family.</text>
</comment>
<feature type="domain" description="Aromatic amino acid beta-eliminating lyase/threonine aldolase" evidence="4">
    <location>
        <begin position="57"/>
        <end position="285"/>
    </location>
</feature>
<dbReference type="Pfam" id="PF01212">
    <property type="entry name" value="Beta_elim_lyase"/>
    <property type="match status" value="1"/>
</dbReference>
<evidence type="ECO:0000259" key="4">
    <source>
        <dbReference type="Pfam" id="PF01212"/>
    </source>
</evidence>
<dbReference type="PANTHER" id="PTHR48097:SF5">
    <property type="entry name" value="LOW SPECIFICITY L-THREONINE ALDOLASE"/>
    <property type="match status" value="1"/>
</dbReference>
<evidence type="ECO:0000313" key="6">
    <source>
        <dbReference type="Proteomes" id="UP000261032"/>
    </source>
</evidence>
<comment type="cofactor">
    <cofactor evidence="1">
        <name>pyridoxal 5'-phosphate</name>
        <dbReference type="ChEBI" id="CHEBI:597326"/>
    </cofactor>
</comment>
<dbReference type="InterPro" id="IPR001597">
    <property type="entry name" value="ArAA_b-elim_lyase/Thr_aldolase"/>
</dbReference>
<dbReference type="GO" id="GO:0008483">
    <property type="term" value="F:transaminase activity"/>
    <property type="evidence" value="ECO:0007669"/>
    <property type="project" value="UniProtKB-KW"/>
</dbReference>
<name>A0A3E3EEQ2_9FIRM</name>
<dbReference type="GO" id="GO:0016829">
    <property type="term" value="F:lyase activity"/>
    <property type="evidence" value="ECO:0007669"/>
    <property type="project" value="InterPro"/>
</dbReference>